<feature type="chain" id="PRO_5037747312" description="Streptomyces killer toxin-like beta/gamma crystallin domain-containing protein" evidence="1">
    <location>
        <begin position="30"/>
        <end position="120"/>
    </location>
</feature>
<dbReference type="Proteomes" id="UP000617734">
    <property type="component" value="Unassembled WGS sequence"/>
</dbReference>
<dbReference type="AlphaFoldDB" id="A0A919FM02"/>
<keyword evidence="1" id="KW-0732">Signal</keyword>
<dbReference type="Pfam" id="PF09076">
    <property type="entry name" value="Crystall_2"/>
    <property type="match status" value="1"/>
</dbReference>
<dbReference type="EMBL" id="BNBO01000011">
    <property type="protein sequence ID" value="GHH68630.1"/>
    <property type="molecule type" value="Genomic_DNA"/>
</dbReference>
<evidence type="ECO:0000259" key="2">
    <source>
        <dbReference type="Pfam" id="PF09076"/>
    </source>
</evidence>
<comment type="caution">
    <text evidence="3">The sequence shown here is derived from an EMBL/GenBank/DDBJ whole genome shotgun (WGS) entry which is preliminary data.</text>
</comment>
<proteinExistence type="predicted"/>
<sequence>MTRRWKKAACTAAAAAALTLAAPATDASAINRVNCDGRWDFVNILTTSDHLCFANDGYLDVAIYNTGDIYSGNNDFFFYYSISSPAGSGSRHLRAWTWNSGTYNDAGRRGTVRSVESYRP</sequence>
<evidence type="ECO:0000256" key="1">
    <source>
        <dbReference type="SAM" id="SignalP"/>
    </source>
</evidence>
<accession>A0A919FM02</accession>
<dbReference type="Gene3D" id="2.60.20.30">
    <property type="match status" value="1"/>
</dbReference>
<dbReference type="RefSeq" id="WP_190210951.1">
    <property type="nucleotide sequence ID" value="NZ_BNBO01000011.1"/>
</dbReference>
<reference evidence="3" key="1">
    <citation type="journal article" date="2014" name="Int. J. Syst. Evol. Microbiol.">
        <title>Complete genome sequence of Corynebacterium casei LMG S-19264T (=DSM 44701T), isolated from a smear-ripened cheese.</title>
        <authorList>
            <consortium name="US DOE Joint Genome Institute (JGI-PGF)"/>
            <person name="Walter F."/>
            <person name="Albersmeier A."/>
            <person name="Kalinowski J."/>
            <person name="Ruckert C."/>
        </authorList>
    </citation>
    <scope>NUCLEOTIDE SEQUENCE</scope>
    <source>
        <strain evidence="3">JCM 4646</strain>
    </source>
</reference>
<dbReference type="InterPro" id="IPR015791">
    <property type="entry name" value="Antimic/Inh_G_crystallin-like"/>
</dbReference>
<feature type="signal peptide" evidence="1">
    <location>
        <begin position="1"/>
        <end position="29"/>
    </location>
</feature>
<evidence type="ECO:0000313" key="3">
    <source>
        <dbReference type="EMBL" id="GHH68630.1"/>
    </source>
</evidence>
<reference evidence="3" key="2">
    <citation type="submission" date="2020-09" db="EMBL/GenBank/DDBJ databases">
        <authorList>
            <person name="Sun Q."/>
            <person name="Ohkuma M."/>
        </authorList>
    </citation>
    <scope>NUCLEOTIDE SEQUENCE</scope>
    <source>
        <strain evidence="3">JCM 4646</strain>
    </source>
</reference>
<dbReference type="GeneID" id="95353048"/>
<protein>
    <recommendedName>
        <fullName evidence="2">Streptomyces killer toxin-like beta/gamma crystallin domain-containing protein</fullName>
    </recommendedName>
</protein>
<organism evidence="3 4">
    <name type="scientific">Kitasatospora indigofera</name>
    <dbReference type="NCBI Taxonomy" id="67307"/>
    <lineage>
        <taxon>Bacteria</taxon>
        <taxon>Bacillati</taxon>
        <taxon>Actinomycetota</taxon>
        <taxon>Actinomycetes</taxon>
        <taxon>Kitasatosporales</taxon>
        <taxon>Streptomycetaceae</taxon>
        <taxon>Kitasatospora</taxon>
    </lineage>
</organism>
<feature type="domain" description="Streptomyces killer toxin-like beta/gamma crystallin" evidence="2">
    <location>
        <begin position="49"/>
        <end position="82"/>
    </location>
</feature>
<keyword evidence="4" id="KW-1185">Reference proteome</keyword>
<evidence type="ECO:0000313" key="4">
    <source>
        <dbReference type="Proteomes" id="UP000617734"/>
    </source>
</evidence>
<dbReference type="InterPro" id="IPR015161">
    <property type="entry name" value="Sklp_toxin_b/g_crystallin"/>
</dbReference>
<name>A0A919FM02_9ACTN</name>
<dbReference type="InterPro" id="IPR011024">
    <property type="entry name" value="G_crystallin-like"/>
</dbReference>
<dbReference type="SUPFAM" id="SSF49695">
    <property type="entry name" value="gamma-Crystallin-like"/>
    <property type="match status" value="1"/>
</dbReference>
<gene>
    <name evidence="3" type="ORF">GCM10018781_25920</name>
</gene>